<keyword evidence="1" id="KW-0812">Transmembrane</keyword>
<evidence type="ECO:0000256" key="1">
    <source>
        <dbReference type="SAM" id="Phobius"/>
    </source>
</evidence>
<accession>U2ZZ08</accession>
<name>U2ZZ08_9SPHN</name>
<gene>
    <name evidence="2" type="ORF">NT2_10_00740</name>
</gene>
<organism evidence="2 3">
    <name type="scientific">Caenibius tardaugens NBRC 16725</name>
    <dbReference type="NCBI Taxonomy" id="1219035"/>
    <lineage>
        <taxon>Bacteria</taxon>
        <taxon>Pseudomonadati</taxon>
        <taxon>Pseudomonadota</taxon>
        <taxon>Alphaproteobacteria</taxon>
        <taxon>Sphingomonadales</taxon>
        <taxon>Erythrobacteraceae</taxon>
        <taxon>Caenibius</taxon>
    </lineage>
</organism>
<dbReference type="EMBL" id="BASZ01000010">
    <property type="protein sequence ID" value="GAD50629.1"/>
    <property type="molecule type" value="Genomic_DNA"/>
</dbReference>
<proteinExistence type="predicted"/>
<dbReference type="AlphaFoldDB" id="U2ZZ08"/>
<evidence type="ECO:0000313" key="2">
    <source>
        <dbReference type="EMBL" id="GAD50629.1"/>
    </source>
</evidence>
<evidence type="ECO:0000313" key="3">
    <source>
        <dbReference type="Proteomes" id="UP000016568"/>
    </source>
</evidence>
<comment type="caution">
    <text evidence="2">The sequence shown here is derived from an EMBL/GenBank/DDBJ whole genome shotgun (WGS) entry which is preliminary data.</text>
</comment>
<keyword evidence="1" id="KW-1133">Transmembrane helix</keyword>
<keyword evidence="3" id="KW-1185">Reference proteome</keyword>
<dbReference type="Proteomes" id="UP000016568">
    <property type="component" value="Unassembled WGS sequence"/>
</dbReference>
<protein>
    <submittedName>
        <fullName evidence="2">Uncharacterized protein</fullName>
    </submittedName>
</protein>
<reference evidence="2 3" key="1">
    <citation type="submission" date="2013-09" db="EMBL/GenBank/DDBJ databases">
        <title>Whole genome shotgun sequence of Novosphingobium tardaugens NBRC 16725.</title>
        <authorList>
            <person name="Isaki S."/>
            <person name="Hosoyama A."/>
            <person name="Tsuchikane K."/>
            <person name="Katsumata H."/>
            <person name="Ando Y."/>
            <person name="Yamazaki S."/>
            <person name="Fujita N."/>
        </authorList>
    </citation>
    <scope>NUCLEOTIDE SEQUENCE [LARGE SCALE GENOMIC DNA]</scope>
    <source>
        <strain evidence="2 3">NBRC 16725</strain>
    </source>
</reference>
<feature type="transmembrane region" description="Helical" evidence="1">
    <location>
        <begin position="21"/>
        <end position="52"/>
    </location>
</feature>
<sequence length="53" mass="5826">MRAIRIREKGSGDLGKKYDEVTLTYLPLLALMTMALLGCLMLVGFAVLIIALE</sequence>
<keyword evidence="1" id="KW-0472">Membrane</keyword>